<dbReference type="InterPro" id="IPR036086">
    <property type="entry name" value="ParB/Sulfiredoxin_sf"/>
</dbReference>
<dbReference type="InterPro" id="IPR050336">
    <property type="entry name" value="Chromosome_partition/occlusion"/>
</dbReference>
<protein>
    <recommendedName>
        <fullName evidence="1">ParB-like N-terminal domain-containing protein</fullName>
    </recommendedName>
</protein>
<dbReference type="Gene3D" id="3.90.1530.30">
    <property type="match status" value="1"/>
</dbReference>
<proteinExistence type="predicted"/>
<dbReference type="EMBL" id="PVWK01000159">
    <property type="protein sequence ID" value="PSB23790.1"/>
    <property type="molecule type" value="Genomic_DNA"/>
</dbReference>
<reference evidence="3" key="1">
    <citation type="submission" date="2018-02" db="EMBL/GenBank/DDBJ databases">
        <authorList>
            <person name="Moore K."/>
            <person name="Momper L."/>
        </authorList>
    </citation>
    <scope>NUCLEOTIDE SEQUENCE [LARGE SCALE GENOMIC DNA]</scope>
    <source>
        <strain evidence="3">ULC18</strain>
    </source>
</reference>
<feature type="domain" description="ParB-like N-terminal" evidence="1">
    <location>
        <begin position="5"/>
        <end position="50"/>
    </location>
</feature>
<dbReference type="GO" id="GO:0007059">
    <property type="term" value="P:chromosome segregation"/>
    <property type="evidence" value="ECO:0007669"/>
    <property type="project" value="TreeGrafter"/>
</dbReference>
<evidence type="ECO:0000313" key="2">
    <source>
        <dbReference type="EMBL" id="PSB23790.1"/>
    </source>
</evidence>
<dbReference type="SUPFAM" id="SSF110849">
    <property type="entry name" value="ParB/Sulfiredoxin"/>
    <property type="match status" value="1"/>
</dbReference>
<dbReference type="OrthoDB" id="9802051at2"/>
<dbReference type="Proteomes" id="UP000239576">
    <property type="component" value="Unassembled WGS sequence"/>
</dbReference>
<organism evidence="2 3">
    <name type="scientific">Stenomitos frigidus ULC18</name>
    <dbReference type="NCBI Taxonomy" id="2107698"/>
    <lineage>
        <taxon>Bacteria</taxon>
        <taxon>Bacillati</taxon>
        <taxon>Cyanobacteriota</taxon>
        <taxon>Cyanophyceae</taxon>
        <taxon>Leptolyngbyales</taxon>
        <taxon>Leptolyngbyaceae</taxon>
        <taxon>Stenomitos</taxon>
    </lineage>
</organism>
<dbReference type="RefSeq" id="WP_106260947.1">
    <property type="nucleotide sequence ID" value="NZ_CAWNSW010000143.1"/>
</dbReference>
<dbReference type="Pfam" id="PF02195">
    <property type="entry name" value="ParB_N"/>
    <property type="match status" value="1"/>
</dbReference>
<evidence type="ECO:0000313" key="3">
    <source>
        <dbReference type="Proteomes" id="UP000239576"/>
    </source>
</evidence>
<reference evidence="2 3" key="2">
    <citation type="submission" date="2018-03" db="EMBL/GenBank/DDBJ databases">
        <title>The ancient ancestry and fast evolution of plastids.</title>
        <authorList>
            <person name="Moore K.R."/>
            <person name="Magnabosco C."/>
            <person name="Momper L."/>
            <person name="Gold D.A."/>
            <person name="Bosak T."/>
            <person name="Fournier G.P."/>
        </authorList>
    </citation>
    <scope>NUCLEOTIDE SEQUENCE [LARGE SCALE GENOMIC DNA]</scope>
    <source>
        <strain evidence="2 3">ULC18</strain>
    </source>
</reference>
<dbReference type="AlphaFoldDB" id="A0A2T1DTI2"/>
<sequence>MSIKTREQPRYYFDPAKLEQLVRSIAQHGILEPLLVRPLKTDQYRAVAGSNPAIGLK</sequence>
<dbReference type="PANTHER" id="PTHR33375">
    <property type="entry name" value="CHROMOSOME-PARTITIONING PROTEIN PARB-RELATED"/>
    <property type="match status" value="1"/>
</dbReference>
<gene>
    <name evidence="2" type="ORF">C7B82_30130</name>
</gene>
<dbReference type="PANTHER" id="PTHR33375:SF1">
    <property type="entry name" value="CHROMOSOME-PARTITIONING PROTEIN PARB-RELATED"/>
    <property type="match status" value="1"/>
</dbReference>
<comment type="caution">
    <text evidence="2">The sequence shown here is derived from an EMBL/GenBank/DDBJ whole genome shotgun (WGS) entry which is preliminary data.</text>
</comment>
<accession>A0A2T1DTI2</accession>
<dbReference type="InterPro" id="IPR003115">
    <property type="entry name" value="ParB_N"/>
</dbReference>
<evidence type="ECO:0000259" key="1">
    <source>
        <dbReference type="Pfam" id="PF02195"/>
    </source>
</evidence>
<dbReference type="GO" id="GO:0005694">
    <property type="term" value="C:chromosome"/>
    <property type="evidence" value="ECO:0007669"/>
    <property type="project" value="TreeGrafter"/>
</dbReference>
<keyword evidence="3" id="KW-1185">Reference proteome</keyword>
<name>A0A2T1DTI2_9CYAN</name>